<feature type="transmembrane region" description="Helical" evidence="10">
    <location>
        <begin position="6"/>
        <end position="24"/>
    </location>
</feature>
<evidence type="ECO:0000256" key="7">
    <source>
        <dbReference type="ARBA" id="ARBA00023065"/>
    </source>
</evidence>
<accession>A0ABU7T7G9</accession>
<keyword evidence="4 10" id="KW-0812">Transmembrane</keyword>
<feature type="transmembrane region" description="Helical" evidence="10">
    <location>
        <begin position="271"/>
        <end position="291"/>
    </location>
</feature>
<keyword evidence="6" id="KW-0915">Sodium</keyword>
<sequence length="528" mass="56228">MSPVATFKFILVLLVATLGLEVLARVTRLPPAAALIIGGIALAFTPGLPAFSLDPDFILVLFLPPLLIHGAYSTAWTAFVRGLPSILALAIGAVAFTTLVVGLATHWLVPSLPWAACFALGAVVSPPDAVAAKALLTRVRLPMRLAVLLEGESLLNDAAGLVLYRFAVAATLSGTFSATEAGLAFGGLAFGGIAVGVGIGLVWVQLLRLLKDVHLTIAATFVLPWAAYVGGEAAHVSGVIATVVAGLILGWHQHTVFTAGVRLRTTATWHVMIYLLEAFVFVLIGLSFRGVAERLGSAHEEVLFLVGPVAGIVAAVVLSRFAWVFGVYGFKHITGRLLRTTWAPLSPAAATTLAWSGMRGVVTLAIAIALPDAVPGRDLILASAFAVILVTNLLQGTTLGPLIRLLSLQADPDSDAAHLSRAQAHSHIVRVQLKEAEKLKHDNDGKILYSWMLKYAPHPFALDNEFSDISFDCANNHSMDRRDLLGVIAVGRAEALRLHRSGRIRDEILQEIEYEFDLQELSAEAAHK</sequence>
<feature type="transmembrane region" description="Helical" evidence="10">
    <location>
        <begin position="379"/>
        <end position="403"/>
    </location>
</feature>
<organism evidence="12 13">
    <name type="scientific">Methylobacterium radiotolerans</name>
    <dbReference type="NCBI Taxonomy" id="31998"/>
    <lineage>
        <taxon>Bacteria</taxon>
        <taxon>Pseudomonadati</taxon>
        <taxon>Pseudomonadota</taxon>
        <taxon>Alphaproteobacteria</taxon>
        <taxon>Hyphomicrobiales</taxon>
        <taxon>Methylobacteriaceae</taxon>
        <taxon>Methylobacterium</taxon>
    </lineage>
</organism>
<evidence type="ECO:0000256" key="3">
    <source>
        <dbReference type="ARBA" id="ARBA00022475"/>
    </source>
</evidence>
<dbReference type="InterPro" id="IPR018422">
    <property type="entry name" value="Cation/H_exchanger_CPA1"/>
</dbReference>
<evidence type="ECO:0000256" key="6">
    <source>
        <dbReference type="ARBA" id="ARBA00023053"/>
    </source>
</evidence>
<keyword evidence="2" id="KW-0813">Transport</keyword>
<keyword evidence="13" id="KW-1185">Reference proteome</keyword>
<protein>
    <submittedName>
        <fullName evidence="12">Na+/H+ antiporter</fullName>
    </submittedName>
</protein>
<dbReference type="Pfam" id="PF00999">
    <property type="entry name" value="Na_H_Exchanger"/>
    <property type="match status" value="1"/>
</dbReference>
<gene>
    <name evidence="12" type="ORF">MRSR164_06775</name>
</gene>
<evidence type="ECO:0000256" key="8">
    <source>
        <dbReference type="ARBA" id="ARBA00023136"/>
    </source>
</evidence>
<feature type="transmembrane region" description="Helical" evidence="10">
    <location>
        <begin position="348"/>
        <end position="370"/>
    </location>
</feature>
<evidence type="ECO:0000259" key="11">
    <source>
        <dbReference type="Pfam" id="PF00999"/>
    </source>
</evidence>
<feature type="transmembrane region" description="Helical" evidence="10">
    <location>
        <begin position="182"/>
        <end position="204"/>
    </location>
</feature>
<reference evidence="12 13" key="1">
    <citation type="journal article" date="2012" name="Genet. Mol. Biol.">
        <title>Analysis of 16S rRNA and mxaF genes revealing insights into Methylobacterium niche-specific plant association.</title>
        <authorList>
            <person name="Dourado M.N."/>
            <person name="Andreote F.D."/>
            <person name="Dini-Andreote F."/>
            <person name="Conti R."/>
            <person name="Araujo J.M."/>
            <person name="Araujo W.L."/>
        </authorList>
    </citation>
    <scope>NUCLEOTIDE SEQUENCE [LARGE SCALE GENOMIC DNA]</scope>
    <source>
        <strain evidence="12 13">SR1.6/4</strain>
    </source>
</reference>
<feature type="transmembrane region" description="Helical" evidence="10">
    <location>
        <begin position="86"/>
        <end position="107"/>
    </location>
</feature>
<feature type="transmembrane region" description="Helical" evidence="10">
    <location>
        <begin position="303"/>
        <end position="328"/>
    </location>
</feature>
<feature type="transmembrane region" description="Helical" evidence="10">
    <location>
        <begin position="31"/>
        <end position="51"/>
    </location>
</feature>
<feature type="domain" description="Cation/H+ exchanger transmembrane" evidence="11">
    <location>
        <begin position="13"/>
        <end position="403"/>
    </location>
</feature>
<comment type="subcellular location">
    <subcellularLocation>
        <location evidence="1">Cell membrane</location>
        <topology evidence="1">Multi-pass membrane protein</topology>
    </subcellularLocation>
</comment>
<keyword evidence="3" id="KW-1003">Cell membrane</keyword>
<feature type="transmembrane region" description="Helical" evidence="10">
    <location>
        <begin position="225"/>
        <end position="251"/>
    </location>
</feature>
<evidence type="ECO:0000313" key="13">
    <source>
        <dbReference type="Proteomes" id="UP001349262"/>
    </source>
</evidence>
<dbReference type="PANTHER" id="PTHR10110">
    <property type="entry name" value="SODIUM/HYDROGEN EXCHANGER"/>
    <property type="match status" value="1"/>
</dbReference>
<evidence type="ECO:0000256" key="5">
    <source>
        <dbReference type="ARBA" id="ARBA00022989"/>
    </source>
</evidence>
<dbReference type="Proteomes" id="UP001349262">
    <property type="component" value="Unassembled WGS sequence"/>
</dbReference>
<evidence type="ECO:0000256" key="1">
    <source>
        <dbReference type="ARBA" id="ARBA00004651"/>
    </source>
</evidence>
<evidence type="ECO:0000256" key="2">
    <source>
        <dbReference type="ARBA" id="ARBA00022448"/>
    </source>
</evidence>
<dbReference type="EMBL" id="MLBY01000004">
    <property type="protein sequence ID" value="MEE7456499.1"/>
    <property type="molecule type" value="Genomic_DNA"/>
</dbReference>
<feature type="transmembrane region" description="Helical" evidence="10">
    <location>
        <begin position="57"/>
        <end position="79"/>
    </location>
</feature>
<dbReference type="Gene3D" id="6.10.140.1330">
    <property type="match status" value="1"/>
</dbReference>
<keyword evidence="5 10" id="KW-1133">Transmembrane helix</keyword>
<evidence type="ECO:0000256" key="10">
    <source>
        <dbReference type="SAM" id="Phobius"/>
    </source>
</evidence>
<name>A0ABU7T7G9_9HYPH</name>
<dbReference type="InterPro" id="IPR006153">
    <property type="entry name" value="Cation/H_exchanger_TM"/>
</dbReference>
<keyword evidence="8 10" id="KW-0472">Membrane</keyword>
<keyword evidence="7" id="KW-0406">Ion transport</keyword>
<evidence type="ECO:0000256" key="4">
    <source>
        <dbReference type="ARBA" id="ARBA00022692"/>
    </source>
</evidence>
<keyword evidence="9" id="KW-0739">Sodium transport</keyword>
<evidence type="ECO:0000313" key="12">
    <source>
        <dbReference type="EMBL" id="MEE7456499.1"/>
    </source>
</evidence>
<dbReference type="PANTHER" id="PTHR10110:SF86">
    <property type="entry name" value="SODIUM_HYDROGEN EXCHANGER 7"/>
    <property type="match status" value="1"/>
</dbReference>
<comment type="caution">
    <text evidence="12">The sequence shown here is derived from an EMBL/GenBank/DDBJ whole genome shotgun (WGS) entry which is preliminary data.</text>
</comment>
<evidence type="ECO:0000256" key="9">
    <source>
        <dbReference type="ARBA" id="ARBA00023201"/>
    </source>
</evidence>
<proteinExistence type="predicted"/>